<proteinExistence type="predicted"/>
<evidence type="ECO:0000313" key="3">
    <source>
        <dbReference type="Proteomes" id="UP000499080"/>
    </source>
</evidence>
<feature type="region of interest" description="Disordered" evidence="1">
    <location>
        <begin position="35"/>
        <end position="61"/>
    </location>
</feature>
<sequence length="135" mass="15633">MTQDHLRAPANHSHLDPQAFSTPLICNTNGCHQNHQDPFKKTPPPIIHSQPQTQTQPHHSDVSQILSDSHFVQHLELSYREKSRLSHTDCSSPYHLVLSFLIYDAKLLKQIVYRHRLAEKNFTSGVKILTLRYNY</sequence>
<dbReference type="Proteomes" id="UP000499080">
    <property type="component" value="Unassembled WGS sequence"/>
</dbReference>
<dbReference type="AlphaFoldDB" id="A0A4Y2R113"/>
<feature type="compositionally biased region" description="Low complexity" evidence="1">
    <location>
        <begin position="47"/>
        <end position="57"/>
    </location>
</feature>
<reference evidence="2 3" key="1">
    <citation type="journal article" date="2019" name="Sci. Rep.">
        <title>Orb-weaving spider Araneus ventricosus genome elucidates the spidroin gene catalogue.</title>
        <authorList>
            <person name="Kono N."/>
            <person name="Nakamura H."/>
            <person name="Ohtoshi R."/>
            <person name="Moran D.A.P."/>
            <person name="Shinohara A."/>
            <person name="Yoshida Y."/>
            <person name="Fujiwara M."/>
            <person name="Mori M."/>
            <person name="Tomita M."/>
            <person name="Arakawa K."/>
        </authorList>
    </citation>
    <scope>NUCLEOTIDE SEQUENCE [LARGE SCALE GENOMIC DNA]</scope>
</reference>
<dbReference type="EMBL" id="BGPR01015446">
    <property type="protein sequence ID" value="GBN69261.1"/>
    <property type="molecule type" value="Genomic_DNA"/>
</dbReference>
<keyword evidence="3" id="KW-1185">Reference proteome</keyword>
<evidence type="ECO:0000313" key="2">
    <source>
        <dbReference type="EMBL" id="GBN69261.1"/>
    </source>
</evidence>
<organism evidence="2 3">
    <name type="scientific">Araneus ventricosus</name>
    <name type="common">Orbweaver spider</name>
    <name type="synonym">Epeira ventricosa</name>
    <dbReference type="NCBI Taxonomy" id="182803"/>
    <lineage>
        <taxon>Eukaryota</taxon>
        <taxon>Metazoa</taxon>
        <taxon>Ecdysozoa</taxon>
        <taxon>Arthropoda</taxon>
        <taxon>Chelicerata</taxon>
        <taxon>Arachnida</taxon>
        <taxon>Araneae</taxon>
        <taxon>Araneomorphae</taxon>
        <taxon>Entelegynae</taxon>
        <taxon>Araneoidea</taxon>
        <taxon>Araneidae</taxon>
        <taxon>Araneus</taxon>
    </lineage>
</organism>
<evidence type="ECO:0000256" key="1">
    <source>
        <dbReference type="SAM" id="MobiDB-lite"/>
    </source>
</evidence>
<comment type="caution">
    <text evidence="2">The sequence shown here is derived from an EMBL/GenBank/DDBJ whole genome shotgun (WGS) entry which is preliminary data.</text>
</comment>
<name>A0A4Y2R113_ARAVE</name>
<gene>
    <name evidence="2" type="ORF">AVEN_104481_1</name>
</gene>
<protein>
    <submittedName>
        <fullName evidence="2">Uncharacterized protein</fullName>
    </submittedName>
</protein>
<accession>A0A4Y2R113</accession>